<gene>
    <name evidence="1" type="ORF">CCUS01_09465</name>
</gene>
<organism evidence="1 2">
    <name type="scientific">Colletotrichum cuscutae</name>
    <dbReference type="NCBI Taxonomy" id="1209917"/>
    <lineage>
        <taxon>Eukaryota</taxon>
        <taxon>Fungi</taxon>
        <taxon>Dikarya</taxon>
        <taxon>Ascomycota</taxon>
        <taxon>Pezizomycotina</taxon>
        <taxon>Sordariomycetes</taxon>
        <taxon>Hypocreomycetidae</taxon>
        <taxon>Glomerellales</taxon>
        <taxon>Glomerellaceae</taxon>
        <taxon>Colletotrichum</taxon>
        <taxon>Colletotrichum acutatum species complex</taxon>
    </lineage>
</organism>
<reference evidence="1" key="1">
    <citation type="submission" date="2016-11" db="EMBL/GenBank/DDBJ databases">
        <title>The genome sequence of Colletotrichum cuscutae.</title>
        <authorList>
            <person name="Baroncelli R."/>
        </authorList>
    </citation>
    <scope>NUCLEOTIDE SEQUENCE</scope>
    <source>
        <strain evidence="1">IMI 304802</strain>
    </source>
</reference>
<dbReference type="EMBL" id="MPDP01000279">
    <property type="protein sequence ID" value="KAK1458366.1"/>
    <property type="molecule type" value="Genomic_DNA"/>
</dbReference>
<evidence type="ECO:0000313" key="2">
    <source>
        <dbReference type="Proteomes" id="UP001239213"/>
    </source>
</evidence>
<protein>
    <submittedName>
        <fullName evidence="1">Uncharacterized protein</fullName>
    </submittedName>
</protein>
<evidence type="ECO:0000313" key="1">
    <source>
        <dbReference type="EMBL" id="KAK1458366.1"/>
    </source>
</evidence>
<name>A0AAI9UJV5_9PEZI</name>
<dbReference type="Proteomes" id="UP001239213">
    <property type="component" value="Unassembled WGS sequence"/>
</dbReference>
<dbReference type="AlphaFoldDB" id="A0AAI9UJV5"/>
<comment type="caution">
    <text evidence="1">The sequence shown here is derived from an EMBL/GenBank/DDBJ whole genome shotgun (WGS) entry which is preliminary data.</text>
</comment>
<proteinExistence type="predicted"/>
<accession>A0AAI9UJV5</accession>
<keyword evidence="2" id="KW-1185">Reference proteome</keyword>
<sequence>MRLVDDGFLCWTVDGSRLEVLRSWDGQQLGGGGGGGGLCGGCGVVWCSGGWLLPCRFCWGQSVCLFATTGWVGCGGGGGGGVSGLIVDCDCHRLVVHCLWIAIGSGLRCFSRTSIFHFRDLNSFCRVVPFSLAPSSFFLSFCSCLTKESHATYLGTLRLYLSFLRTYLPLGDWVMLCLAVSQREKAEKRGKHTATPYCLSLLISSLCAHGMNDGQSIGQFDRPFRSTCDIDWPPASRVLDPQLSVLFSFGLHFFARLLVALPWLGRSLILPESHPVRDFSGVCRRMRLSFLILPLFEASRRHCLLSQIPSPYISTRPKLPPTQSLRRLHLASRPISTSASHYLVVKCLSLVTSNRQLLAAATEEKTLNLP</sequence>